<dbReference type="EMBL" id="JAMYWD010000004">
    <property type="protein sequence ID" value="KAJ4972522.1"/>
    <property type="molecule type" value="Genomic_DNA"/>
</dbReference>
<keyword evidence="4" id="KW-1185">Reference proteome</keyword>
<comment type="caution">
    <text evidence="3">The sequence shown here is derived from an EMBL/GenBank/DDBJ whole genome shotgun (WGS) entry which is preliminary data.</text>
</comment>
<reference evidence="3" key="1">
    <citation type="journal article" date="2023" name="Plant J.">
        <title>The genome of the king protea, Protea cynaroides.</title>
        <authorList>
            <person name="Chang J."/>
            <person name="Duong T.A."/>
            <person name="Schoeman C."/>
            <person name="Ma X."/>
            <person name="Roodt D."/>
            <person name="Barker N."/>
            <person name="Li Z."/>
            <person name="Van de Peer Y."/>
            <person name="Mizrachi E."/>
        </authorList>
    </citation>
    <scope>NUCLEOTIDE SEQUENCE</scope>
    <source>
        <tissue evidence="3">Young leaves</tissue>
    </source>
</reference>
<dbReference type="Pfam" id="PF03195">
    <property type="entry name" value="LOB"/>
    <property type="match status" value="1"/>
</dbReference>
<evidence type="ECO:0000256" key="1">
    <source>
        <dbReference type="ARBA" id="ARBA00005474"/>
    </source>
</evidence>
<evidence type="ECO:0000313" key="4">
    <source>
        <dbReference type="Proteomes" id="UP001141806"/>
    </source>
</evidence>
<accession>A0A9Q0QUR1</accession>
<dbReference type="PROSITE" id="PS50891">
    <property type="entry name" value="LOB"/>
    <property type="match status" value="1"/>
</dbReference>
<dbReference type="Proteomes" id="UP001141806">
    <property type="component" value="Unassembled WGS sequence"/>
</dbReference>
<dbReference type="InterPro" id="IPR004883">
    <property type="entry name" value="LOB"/>
</dbReference>
<feature type="domain" description="LOB" evidence="2">
    <location>
        <begin position="9"/>
        <end position="110"/>
    </location>
</feature>
<evidence type="ECO:0000259" key="2">
    <source>
        <dbReference type="PROSITE" id="PS50891"/>
    </source>
</evidence>
<dbReference type="AlphaFoldDB" id="A0A9Q0QUR1"/>
<dbReference type="PANTHER" id="PTHR31301">
    <property type="entry name" value="LOB DOMAIN-CONTAINING PROTEIN 4-RELATED"/>
    <property type="match status" value="1"/>
</dbReference>
<proteinExistence type="inferred from homology"/>
<dbReference type="OrthoDB" id="1893065at2759"/>
<name>A0A9Q0QUR1_9MAGN</name>
<gene>
    <name evidence="3" type="ORF">NE237_005696</name>
</gene>
<comment type="similarity">
    <text evidence="1">Belongs to the LOB domain-containing protein family.</text>
</comment>
<dbReference type="PANTHER" id="PTHR31301:SF21">
    <property type="entry name" value="LOB DOMAIN-CONTAINING PROTEIN 27-RELATED"/>
    <property type="match status" value="1"/>
</dbReference>
<organism evidence="3 4">
    <name type="scientific">Protea cynaroides</name>
    <dbReference type="NCBI Taxonomy" id="273540"/>
    <lineage>
        <taxon>Eukaryota</taxon>
        <taxon>Viridiplantae</taxon>
        <taxon>Streptophyta</taxon>
        <taxon>Embryophyta</taxon>
        <taxon>Tracheophyta</taxon>
        <taxon>Spermatophyta</taxon>
        <taxon>Magnoliopsida</taxon>
        <taxon>Proteales</taxon>
        <taxon>Proteaceae</taxon>
        <taxon>Protea</taxon>
    </lineage>
</organism>
<sequence>MTVKGGTSQACAACKYQRRKCAADCPLAPYFPPDQPKMFQNAHRLFGVANIHRILKQLTPTQKNDAMGSIIFQSNMREKFPVHGCYGYICQLRFQIEQYQQELHAVQTQLALYHHHLSSSSPPHPSSQLQLGMAATSPSPNTLSLFHQSHLLPLNAMPINGISPAPTNNLPSFSSGTGNSYMDSKDNISNHLWIQNQNSSCFMSQTLPILQDTSEEAPREYDEIAPFFDTIDDRQSYMDSKDAYDSSPEDSLKTTQAIQHVDQDNELKSAAACFSFARLSIDRVEQ</sequence>
<protein>
    <recommendedName>
        <fullName evidence="2">LOB domain-containing protein</fullName>
    </recommendedName>
</protein>
<evidence type="ECO:0000313" key="3">
    <source>
        <dbReference type="EMBL" id="KAJ4972522.1"/>
    </source>
</evidence>